<dbReference type="AlphaFoldDB" id="A0A641MIX4"/>
<accession>A0A641MIX4</accession>
<comment type="caution">
    <text evidence="2">The sequence shown here is derived from an EMBL/GenBank/DDBJ whole genome shotgun (WGS) entry which is preliminary data.</text>
</comment>
<protein>
    <recommendedName>
        <fullName evidence="1">PHP domain-containing protein</fullName>
    </recommendedName>
</protein>
<sequence>MEELKKWLEANKIAYRQIDNEVVEVTDFGKMYLADLTEARCVFRGQENNLQFNLMESPEVLMQEQIYYIAFQFGRNWYWYDLREKFKFNILKYIGKRTPCKVSVSFVNLGVHTPYELLNGSGELSDWVKKAKYLGQNAIGICDRNTMAATLNLQKECT</sequence>
<feature type="non-terminal residue" evidence="2">
    <location>
        <position position="158"/>
    </location>
</feature>
<dbReference type="RefSeq" id="WP_394798935.1">
    <property type="nucleotide sequence ID" value="NZ_VWMU01000219.1"/>
</dbReference>
<dbReference type="InterPro" id="IPR004013">
    <property type="entry name" value="PHP_dom"/>
</dbReference>
<dbReference type="EMBL" id="VWMU01000219">
    <property type="protein sequence ID" value="KAA3710476.1"/>
    <property type="molecule type" value="Genomic_DNA"/>
</dbReference>
<proteinExistence type="predicted"/>
<dbReference type="Gene3D" id="3.20.20.140">
    <property type="entry name" value="Metal-dependent hydrolases"/>
    <property type="match status" value="1"/>
</dbReference>
<gene>
    <name evidence="2" type="ORF">F3F94_18360</name>
</gene>
<name>A0A641MIX4_9BACE</name>
<evidence type="ECO:0000313" key="2">
    <source>
        <dbReference type="EMBL" id="KAA3710476.1"/>
    </source>
</evidence>
<feature type="domain" description="PHP" evidence="1">
    <location>
        <begin position="110"/>
        <end position="157"/>
    </location>
</feature>
<dbReference type="GO" id="GO:0003824">
    <property type="term" value="F:catalytic activity"/>
    <property type="evidence" value="ECO:0007669"/>
    <property type="project" value="InterPro"/>
</dbReference>
<evidence type="ECO:0000259" key="1">
    <source>
        <dbReference type="Pfam" id="PF02811"/>
    </source>
</evidence>
<organism evidence="2">
    <name type="scientific">Bacteroides salyersiae</name>
    <dbReference type="NCBI Taxonomy" id="291644"/>
    <lineage>
        <taxon>Bacteria</taxon>
        <taxon>Pseudomonadati</taxon>
        <taxon>Bacteroidota</taxon>
        <taxon>Bacteroidia</taxon>
        <taxon>Bacteroidales</taxon>
        <taxon>Bacteroidaceae</taxon>
        <taxon>Bacteroides</taxon>
    </lineage>
</organism>
<reference evidence="2" key="1">
    <citation type="journal article" date="2019" name="Nat. Med.">
        <title>A library of human gut bacterial isolates paired with longitudinal multiomics data enables mechanistic microbiome research.</title>
        <authorList>
            <person name="Poyet M."/>
            <person name="Groussin M."/>
            <person name="Gibbons S.M."/>
            <person name="Avila-Pacheco J."/>
            <person name="Jiang X."/>
            <person name="Kearney S.M."/>
            <person name="Perrotta A.R."/>
            <person name="Berdy B."/>
            <person name="Zhao S."/>
            <person name="Lieberman T.D."/>
            <person name="Swanson P.K."/>
            <person name="Smith M."/>
            <person name="Roesemann S."/>
            <person name="Alexander J.E."/>
            <person name="Rich S.A."/>
            <person name="Livny J."/>
            <person name="Vlamakis H."/>
            <person name="Clish C."/>
            <person name="Bullock K."/>
            <person name="Deik A."/>
            <person name="Scott J."/>
            <person name="Pierce K.A."/>
            <person name="Xavier R.J."/>
            <person name="Alm E.J."/>
        </authorList>
    </citation>
    <scope>NUCLEOTIDE SEQUENCE</scope>
    <source>
        <strain evidence="2">BIOML-A21</strain>
    </source>
</reference>
<dbReference type="Pfam" id="PF02811">
    <property type="entry name" value="PHP"/>
    <property type="match status" value="1"/>
</dbReference>